<dbReference type="InterPro" id="IPR050984">
    <property type="entry name" value="Gfo/Idh/MocA_domain"/>
</dbReference>
<comment type="similarity">
    <text evidence="1">Belongs to the Gfo/Idh/MocA family.</text>
</comment>
<dbReference type="InterPro" id="IPR036291">
    <property type="entry name" value="NAD(P)-bd_dom_sf"/>
</dbReference>
<dbReference type="Gene3D" id="3.40.50.720">
    <property type="entry name" value="NAD(P)-binding Rossmann-like Domain"/>
    <property type="match status" value="1"/>
</dbReference>
<dbReference type="Pfam" id="PF22725">
    <property type="entry name" value="GFO_IDH_MocA_C3"/>
    <property type="match status" value="1"/>
</dbReference>
<evidence type="ECO:0000259" key="3">
    <source>
        <dbReference type="Pfam" id="PF01408"/>
    </source>
</evidence>
<dbReference type="InterPro" id="IPR000683">
    <property type="entry name" value="Gfo/Idh/MocA-like_OxRdtase_N"/>
</dbReference>
<dbReference type="PANTHER" id="PTHR22604:SF105">
    <property type="entry name" value="TRANS-1,2-DIHYDROBENZENE-1,2-DIOL DEHYDROGENASE"/>
    <property type="match status" value="1"/>
</dbReference>
<sequence>MTNSDSPVSWGVLSTAKIGLDRVIGPMQQGRLTRIEAIASRDSGKAQEAARALGIPRSYGSYEDLLADPAIEAVYIPLPNHLHVEWAERAAAAGKHVLVEKPLGMTAGQAGRLIAARDRSRRLIIEAFMVRYAPQWQNVREVIASGRIGAVHGFQAHVTYRNMDAANIRNRPEVGGGALMDIGCYAILFARLAFGAEPRRAIGLIDRDPAMGTDRHASAILEFPNGQATLFCSTQLARAQRVRIFGTGGSIEIEVPVNAPDDRPTRIVVDDGRDVLASGAEVIEFPACNQYTLQGDAVSKMIRNGAAPEMTLEDSIANMRVLDAVFASERGGGWQPV</sequence>
<organism evidence="5">
    <name type="scientific">uncultured Microvirga sp</name>
    <dbReference type="NCBI Taxonomy" id="412392"/>
    <lineage>
        <taxon>Bacteria</taxon>
        <taxon>Pseudomonadati</taxon>
        <taxon>Pseudomonadota</taxon>
        <taxon>Alphaproteobacteria</taxon>
        <taxon>Hyphomicrobiales</taxon>
        <taxon>Methylobacteriaceae</taxon>
        <taxon>Microvirga</taxon>
        <taxon>environmental samples</taxon>
    </lineage>
</organism>
<feature type="domain" description="GFO/IDH/MocA-like oxidoreductase" evidence="4">
    <location>
        <begin position="136"/>
        <end position="252"/>
    </location>
</feature>
<dbReference type="EMBL" id="CADCUC010000138">
    <property type="protein sequence ID" value="CAA9315453.1"/>
    <property type="molecule type" value="Genomic_DNA"/>
</dbReference>
<dbReference type="Pfam" id="PF01408">
    <property type="entry name" value="GFO_IDH_MocA"/>
    <property type="match status" value="1"/>
</dbReference>
<proteinExistence type="inferred from homology"/>
<feature type="domain" description="Gfo/Idh/MocA-like oxidoreductase N-terminal" evidence="3">
    <location>
        <begin position="22"/>
        <end position="123"/>
    </location>
</feature>
<dbReference type="InterPro" id="IPR055170">
    <property type="entry name" value="GFO_IDH_MocA-like_dom"/>
</dbReference>
<dbReference type="PANTHER" id="PTHR22604">
    <property type="entry name" value="OXIDOREDUCTASES"/>
    <property type="match status" value="1"/>
</dbReference>
<evidence type="ECO:0000313" key="5">
    <source>
        <dbReference type="EMBL" id="CAA9315453.1"/>
    </source>
</evidence>
<evidence type="ECO:0000256" key="2">
    <source>
        <dbReference type="ARBA" id="ARBA00023002"/>
    </source>
</evidence>
<dbReference type="Gene3D" id="3.30.360.10">
    <property type="entry name" value="Dihydrodipicolinate Reductase, domain 2"/>
    <property type="match status" value="1"/>
</dbReference>
<dbReference type="SUPFAM" id="SSF55347">
    <property type="entry name" value="Glyceraldehyde-3-phosphate dehydrogenase-like, C-terminal domain"/>
    <property type="match status" value="1"/>
</dbReference>
<gene>
    <name evidence="5" type="ORF">AVDCRST_MAG90-727</name>
</gene>
<dbReference type="AlphaFoldDB" id="A0A6J4KVL0"/>
<keyword evidence="2" id="KW-0560">Oxidoreductase</keyword>
<evidence type="ECO:0000259" key="4">
    <source>
        <dbReference type="Pfam" id="PF22725"/>
    </source>
</evidence>
<reference evidence="5" key="1">
    <citation type="submission" date="2020-02" db="EMBL/GenBank/DDBJ databases">
        <authorList>
            <person name="Meier V. D."/>
        </authorList>
    </citation>
    <scope>NUCLEOTIDE SEQUENCE</scope>
    <source>
        <strain evidence="5">AVDCRST_MAG90</strain>
    </source>
</reference>
<protein>
    <submittedName>
        <fullName evidence="5">Oxidoreductase, Gfo/Idh/MocA family</fullName>
    </submittedName>
</protein>
<name>A0A6J4KVL0_9HYPH</name>
<dbReference type="GO" id="GO:0000166">
    <property type="term" value="F:nucleotide binding"/>
    <property type="evidence" value="ECO:0007669"/>
    <property type="project" value="InterPro"/>
</dbReference>
<dbReference type="GO" id="GO:0016491">
    <property type="term" value="F:oxidoreductase activity"/>
    <property type="evidence" value="ECO:0007669"/>
    <property type="project" value="UniProtKB-KW"/>
</dbReference>
<evidence type="ECO:0000256" key="1">
    <source>
        <dbReference type="ARBA" id="ARBA00010928"/>
    </source>
</evidence>
<dbReference type="SUPFAM" id="SSF51735">
    <property type="entry name" value="NAD(P)-binding Rossmann-fold domains"/>
    <property type="match status" value="1"/>
</dbReference>
<accession>A0A6J4KVL0</accession>